<organism evidence="16 17">
    <name type="scientific">Candidatus Ventrousia excrementavium</name>
    <dbReference type="NCBI Taxonomy" id="2840961"/>
    <lineage>
        <taxon>Bacteria</taxon>
        <taxon>Bacillati</taxon>
        <taxon>Bacillota</taxon>
        <taxon>Clostridia</taxon>
        <taxon>Eubacteriales</taxon>
        <taxon>Clostridiaceae</taxon>
        <taxon>Clostridiaceae incertae sedis</taxon>
        <taxon>Candidatus Ventrousia</taxon>
    </lineage>
</organism>
<evidence type="ECO:0000256" key="9">
    <source>
        <dbReference type="ARBA" id="ARBA00022827"/>
    </source>
</evidence>
<keyword evidence="11" id="KW-0511">Multifunctional enzyme</keyword>
<evidence type="ECO:0000256" key="8">
    <source>
        <dbReference type="ARBA" id="ARBA00022777"/>
    </source>
</evidence>
<keyword evidence="9 14" id="KW-0274">FAD</keyword>
<keyword evidence="8 14" id="KW-0418">Kinase</keyword>
<dbReference type="Pfam" id="PF06574">
    <property type="entry name" value="FAD_syn"/>
    <property type="match status" value="1"/>
</dbReference>
<evidence type="ECO:0000313" key="16">
    <source>
        <dbReference type="EMBL" id="HIU44092.1"/>
    </source>
</evidence>
<evidence type="ECO:0000256" key="2">
    <source>
        <dbReference type="ARBA" id="ARBA00005201"/>
    </source>
</evidence>
<comment type="catalytic activity">
    <reaction evidence="12 14">
        <text>riboflavin + ATP = FMN + ADP + H(+)</text>
        <dbReference type="Rhea" id="RHEA:14357"/>
        <dbReference type="ChEBI" id="CHEBI:15378"/>
        <dbReference type="ChEBI" id="CHEBI:30616"/>
        <dbReference type="ChEBI" id="CHEBI:57986"/>
        <dbReference type="ChEBI" id="CHEBI:58210"/>
        <dbReference type="ChEBI" id="CHEBI:456216"/>
        <dbReference type="EC" id="2.7.1.26"/>
    </reaction>
</comment>
<keyword evidence="10 14" id="KW-0067">ATP-binding</keyword>
<evidence type="ECO:0000256" key="3">
    <source>
        <dbReference type="ARBA" id="ARBA00022630"/>
    </source>
</evidence>
<dbReference type="GO" id="GO:0008531">
    <property type="term" value="F:riboflavin kinase activity"/>
    <property type="evidence" value="ECO:0007669"/>
    <property type="project" value="UniProtKB-UniRule"/>
</dbReference>
<evidence type="ECO:0000256" key="10">
    <source>
        <dbReference type="ARBA" id="ARBA00022840"/>
    </source>
</evidence>
<dbReference type="PANTHER" id="PTHR22749:SF6">
    <property type="entry name" value="RIBOFLAVIN KINASE"/>
    <property type="match status" value="1"/>
</dbReference>
<feature type="domain" description="Riboflavin kinase" evidence="15">
    <location>
        <begin position="172"/>
        <end position="297"/>
    </location>
</feature>
<evidence type="ECO:0000256" key="13">
    <source>
        <dbReference type="ARBA" id="ARBA00049494"/>
    </source>
</evidence>
<evidence type="ECO:0000256" key="5">
    <source>
        <dbReference type="ARBA" id="ARBA00022679"/>
    </source>
</evidence>
<dbReference type="Gene3D" id="2.40.30.30">
    <property type="entry name" value="Riboflavin kinase-like"/>
    <property type="match status" value="1"/>
</dbReference>
<evidence type="ECO:0000256" key="1">
    <source>
        <dbReference type="ARBA" id="ARBA00004726"/>
    </source>
</evidence>
<protein>
    <recommendedName>
        <fullName evidence="14">Riboflavin biosynthesis protein</fullName>
    </recommendedName>
    <domain>
        <recommendedName>
            <fullName evidence="14">Riboflavin kinase</fullName>
            <ecNumber evidence="14">2.7.1.26</ecNumber>
        </recommendedName>
        <alternativeName>
            <fullName evidence="14">Flavokinase</fullName>
        </alternativeName>
    </domain>
    <domain>
        <recommendedName>
            <fullName evidence="14">FMN adenylyltransferase</fullName>
            <ecNumber evidence="14">2.7.7.2</ecNumber>
        </recommendedName>
        <alternativeName>
            <fullName evidence="14">FAD pyrophosphorylase</fullName>
        </alternativeName>
        <alternativeName>
            <fullName evidence="14">FAD synthase</fullName>
        </alternativeName>
    </domain>
</protein>
<keyword evidence="7 14" id="KW-0547">Nucleotide-binding</keyword>
<comment type="catalytic activity">
    <reaction evidence="13 14">
        <text>FMN + ATP + H(+) = FAD + diphosphate</text>
        <dbReference type="Rhea" id="RHEA:17237"/>
        <dbReference type="ChEBI" id="CHEBI:15378"/>
        <dbReference type="ChEBI" id="CHEBI:30616"/>
        <dbReference type="ChEBI" id="CHEBI:33019"/>
        <dbReference type="ChEBI" id="CHEBI:57692"/>
        <dbReference type="ChEBI" id="CHEBI:58210"/>
        <dbReference type="EC" id="2.7.7.2"/>
    </reaction>
</comment>
<comment type="caution">
    <text evidence="16">The sequence shown here is derived from an EMBL/GenBank/DDBJ whole genome shotgun (WGS) entry which is preliminary data.</text>
</comment>
<dbReference type="InterPro" id="IPR023465">
    <property type="entry name" value="Riboflavin_kinase_dom_sf"/>
</dbReference>
<comment type="pathway">
    <text evidence="2 14">Cofactor biosynthesis; FMN biosynthesis; FMN from riboflavin (ATP route): step 1/1.</text>
</comment>
<dbReference type="Pfam" id="PF01687">
    <property type="entry name" value="Flavokinase"/>
    <property type="match status" value="1"/>
</dbReference>
<evidence type="ECO:0000313" key="17">
    <source>
        <dbReference type="Proteomes" id="UP000824073"/>
    </source>
</evidence>
<dbReference type="GO" id="GO:0009231">
    <property type="term" value="P:riboflavin biosynthetic process"/>
    <property type="evidence" value="ECO:0007669"/>
    <property type="project" value="InterPro"/>
</dbReference>
<accession>A0A9D1IXM0</accession>
<proteinExistence type="inferred from homology"/>
<evidence type="ECO:0000256" key="6">
    <source>
        <dbReference type="ARBA" id="ARBA00022695"/>
    </source>
</evidence>
<evidence type="ECO:0000256" key="14">
    <source>
        <dbReference type="PIRNR" id="PIRNR004491"/>
    </source>
</evidence>
<keyword evidence="6 14" id="KW-0548">Nucleotidyltransferase</keyword>
<dbReference type="EMBL" id="DVMR01000057">
    <property type="protein sequence ID" value="HIU44092.1"/>
    <property type="molecule type" value="Genomic_DNA"/>
</dbReference>
<dbReference type="AlphaFoldDB" id="A0A9D1IXM0"/>
<dbReference type="NCBIfam" id="NF004162">
    <property type="entry name" value="PRK05627.1-5"/>
    <property type="match status" value="1"/>
</dbReference>
<dbReference type="PIRSF" id="PIRSF004491">
    <property type="entry name" value="FAD_Synth"/>
    <property type="match status" value="1"/>
</dbReference>
<sequence length="301" mass="32763">MNDRPVRAIALGFFDGVHRGHASILHKTVEAARELGLRPAALTFRQHPRALTGGGAPPLLTTAERRAALIAGQGIEEVLMLDFDRSFASQTPEQFIFDVLHREYRCGAVVTGENYRFGCGAQGTPALLHQEGEALGMRVITCPAVTDGGKPISSTRIRRLVEAGELEDAGRLLGRPFSLAGQVVHGRRVGRRLGFPTINLAPEPELALPPHGVYAARVHIAGQTVPAVTNIGVRPTFGESGSLSVESYLMDFDRQVYEQTAQVDLLRFLRPEQAFPSADALREQIARDVQSALRAQHEVKL</sequence>
<comment type="similarity">
    <text evidence="14">Belongs to the ribF family.</text>
</comment>
<dbReference type="InterPro" id="IPR023468">
    <property type="entry name" value="Riboflavin_kinase"/>
</dbReference>
<dbReference type="PANTHER" id="PTHR22749">
    <property type="entry name" value="RIBOFLAVIN KINASE/FMN ADENYLYLTRANSFERASE"/>
    <property type="match status" value="1"/>
</dbReference>
<comment type="pathway">
    <text evidence="1 14">Cofactor biosynthesis; FAD biosynthesis; FAD from FMN: step 1/1.</text>
</comment>
<reference evidence="16" key="2">
    <citation type="journal article" date="2021" name="PeerJ">
        <title>Extensive microbial diversity within the chicken gut microbiome revealed by metagenomics and culture.</title>
        <authorList>
            <person name="Gilroy R."/>
            <person name="Ravi A."/>
            <person name="Getino M."/>
            <person name="Pursley I."/>
            <person name="Horton D.L."/>
            <person name="Alikhan N.F."/>
            <person name="Baker D."/>
            <person name="Gharbi K."/>
            <person name="Hall N."/>
            <person name="Watson M."/>
            <person name="Adriaenssens E.M."/>
            <person name="Foster-Nyarko E."/>
            <person name="Jarju S."/>
            <person name="Secka A."/>
            <person name="Antonio M."/>
            <person name="Oren A."/>
            <person name="Chaudhuri R.R."/>
            <person name="La Ragione R."/>
            <person name="Hildebrand F."/>
            <person name="Pallen M.J."/>
        </authorList>
    </citation>
    <scope>NUCLEOTIDE SEQUENCE</scope>
    <source>
        <strain evidence="16">CHK191-8634</strain>
    </source>
</reference>
<dbReference type="FunFam" id="3.40.50.620:FF:000021">
    <property type="entry name" value="Riboflavin biosynthesis protein"/>
    <property type="match status" value="1"/>
</dbReference>
<keyword evidence="4 14" id="KW-0288">FMN</keyword>
<dbReference type="NCBIfam" id="TIGR00083">
    <property type="entry name" value="ribF"/>
    <property type="match status" value="1"/>
</dbReference>
<keyword evidence="5 14" id="KW-0808">Transferase</keyword>
<dbReference type="GO" id="GO:0005524">
    <property type="term" value="F:ATP binding"/>
    <property type="evidence" value="ECO:0007669"/>
    <property type="project" value="UniProtKB-UniRule"/>
</dbReference>
<dbReference type="NCBIfam" id="NF004160">
    <property type="entry name" value="PRK05627.1-3"/>
    <property type="match status" value="1"/>
</dbReference>
<dbReference type="CDD" id="cd02064">
    <property type="entry name" value="FAD_synthetase_N"/>
    <property type="match status" value="1"/>
</dbReference>
<evidence type="ECO:0000256" key="12">
    <source>
        <dbReference type="ARBA" id="ARBA00047880"/>
    </source>
</evidence>
<dbReference type="Proteomes" id="UP000824073">
    <property type="component" value="Unassembled WGS sequence"/>
</dbReference>
<dbReference type="GO" id="GO:0003919">
    <property type="term" value="F:FMN adenylyltransferase activity"/>
    <property type="evidence" value="ECO:0007669"/>
    <property type="project" value="UniProtKB-UniRule"/>
</dbReference>
<dbReference type="SMART" id="SM00904">
    <property type="entry name" value="Flavokinase"/>
    <property type="match status" value="1"/>
</dbReference>
<evidence type="ECO:0000256" key="11">
    <source>
        <dbReference type="ARBA" id="ARBA00023268"/>
    </source>
</evidence>
<dbReference type="Gene3D" id="3.40.50.620">
    <property type="entry name" value="HUPs"/>
    <property type="match status" value="1"/>
</dbReference>
<dbReference type="SUPFAM" id="SSF52374">
    <property type="entry name" value="Nucleotidylyl transferase"/>
    <property type="match status" value="1"/>
</dbReference>
<dbReference type="InterPro" id="IPR015864">
    <property type="entry name" value="FAD_synthase"/>
</dbReference>
<evidence type="ECO:0000259" key="15">
    <source>
        <dbReference type="SMART" id="SM00904"/>
    </source>
</evidence>
<dbReference type="InterPro" id="IPR014729">
    <property type="entry name" value="Rossmann-like_a/b/a_fold"/>
</dbReference>
<name>A0A9D1IXM0_9CLOT</name>
<dbReference type="GO" id="GO:0009398">
    <property type="term" value="P:FMN biosynthetic process"/>
    <property type="evidence" value="ECO:0007669"/>
    <property type="project" value="UniProtKB-UniRule"/>
</dbReference>
<dbReference type="EC" id="2.7.7.2" evidence="14"/>
<keyword evidence="3 14" id="KW-0285">Flavoprotein</keyword>
<dbReference type="EC" id="2.7.1.26" evidence="14"/>
<dbReference type="InterPro" id="IPR015865">
    <property type="entry name" value="Riboflavin_kinase_bac/euk"/>
</dbReference>
<evidence type="ECO:0000256" key="7">
    <source>
        <dbReference type="ARBA" id="ARBA00022741"/>
    </source>
</evidence>
<evidence type="ECO:0000256" key="4">
    <source>
        <dbReference type="ARBA" id="ARBA00022643"/>
    </source>
</evidence>
<dbReference type="InterPro" id="IPR002606">
    <property type="entry name" value="Riboflavin_kinase_bac"/>
</dbReference>
<dbReference type="SUPFAM" id="SSF82114">
    <property type="entry name" value="Riboflavin kinase-like"/>
    <property type="match status" value="1"/>
</dbReference>
<gene>
    <name evidence="16" type="ORF">IAB67_07350</name>
</gene>
<dbReference type="GO" id="GO:0006747">
    <property type="term" value="P:FAD biosynthetic process"/>
    <property type="evidence" value="ECO:0007669"/>
    <property type="project" value="UniProtKB-UniRule"/>
</dbReference>
<reference evidence="16" key="1">
    <citation type="submission" date="2020-10" db="EMBL/GenBank/DDBJ databases">
        <authorList>
            <person name="Gilroy R."/>
        </authorList>
    </citation>
    <scope>NUCLEOTIDE SEQUENCE</scope>
    <source>
        <strain evidence="16">CHK191-8634</strain>
    </source>
</reference>